<dbReference type="EMBL" id="WAAU01000037">
    <property type="protein sequence ID" value="KAB1153173.1"/>
    <property type="molecule type" value="Genomic_DNA"/>
</dbReference>
<keyword evidence="4" id="KW-1185">Reference proteome</keyword>
<reference evidence="3 4" key="1">
    <citation type="submission" date="2019-09" db="EMBL/GenBank/DDBJ databases">
        <authorList>
            <person name="Cao W.R."/>
        </authorList>
    </citation>
    <scope>NUCLEOTIDE SEQUENCE [LARGE SCALE GENOMIC DNA]</scope>
    <source>
        <strain evidence="4">a4</strain>
    </source>
</reference>
<name>A0A7J5A6T8_9FLAO</name>
<evidence type="ECO:0000256" key="2">
    <source>
        <dbReference type="SAM" id="SignalP"/>
    </source>
</evidence>
<sequence>MKKIILTGLFVFLVLANVFSQQQENLTKRIDQQLEKVQEKLKLDNIQLLMVKEVVVKYSQQKRALHNQEMPKEEKRIQIRELNLKQEKELSQFLNEEQIIEFRKIMKEQLKKKRKERPRGKRNGNRRNQF</sequence>
<feature type="chain" id="PRO_5029591304" description="DUF4890 domain-containing protein" evidence="2">
    <location>
        <begin position="21"/>
        <end position="130"/>
    </location>
</feature>
<feature type="signal peptide" evidence="2">
    <location>
        <begin position="1"/>
        <end position="20"/>
    </location>
</feature>
<gene>
    <name evidence="3" type="ORF">F7018_17655</name>
</gene>
<proteinExistence type="predicted"/>
<accession>A0A7J5A6T8</accession>
<keyword evidence="2" id="KW-0732">Signal</keyword>
<comment type="caution">
    <text evidence="3">The sequence shown here is derived from an EMBL/GenBank/DDBJ whole genome shotgun (WGS) entry which is preliminary data.</text>
</comment>
<organism evidence="3 4">
    <name type="scientific">Tenacibaculum aiptasiae</name>
    <dbReference type="NCBI Taxonomy" id="426481"/>
    <lineage>
        <taxon>Bacteria</taxon>
        <taxon>Pseudomonadati</taxon>
        <taxon>Bacteroidota</taxon>
        <taxon>Flavobacteriia</taxon>
        <taxon>Flavobacteriales</taxon>
        <taxon>Flavobacteriaceae</taxon>
        <taxon>Tenacibaculum</taxon>
    </lineage>
</organism>
<evidence type="ECO:0000313" key="3">
    <source>
        <dbReference type="EMBL" id="KAB1153173.1"/>
    </source>
</evidence>
<protein>
    <recommendedName>
        <fullName evidence="5">DUF4890 domain-containing protein</fullName>
    </recommendedName>
</protein>
<evidence type="ECO:0000256" key="1">
    <source>
        <dbReference type="SAM" id="MobiDB-lite"/>
    </source>
</evidence>
<dbReference type="RefSeq" id="WP_150901428.1">
    <property type="nucleotide sequence ID" value="NZ_WAAU01000037.1"/>
</dbReference>
<feature type="region of interest" description="Disordered" evidence="1">
    <location>
        <begin position="110"/>
        <end position="130"/>
    </location>
</feature>
<dbReference type="AlphaFoldDB" id="A0A7J5A6T8"/>
<dbReference type="Proteomes" id="UP000467305">
    <property type="component" value="Unassembled WGS sequence"/>
</dbReference>
<evidence type="ECO:0008006" key="5">
    <source>
        <dbReference type="Google" id="ProtNLM"/>
    </source>
</evidence>
<dbReference type="OrthoDB" id="1522765at2"/>
<evidence type="ECO:0000313" key="4">
    <source>
        <dbReference type="Proteomes" id="UP000467305"/>
    </source>
</evidence>